<dbReference type="EMBL" id="JBFCZG010000010">
    <property type="protein sequence ID" value="KAL3417478.1"/>
    <property type="molecule type" value="Genomic_DNA"/>
</dbReference>
<dbReference type="Proteomes" id="UP001629113">
    <property type="component" value="Unassembled WGS sequence"/>
</dbReference>
<keyword evidence="4" id="KW-1185">Reference proteome</keyword>
<evidence type="ECO:0000313" key="4">
    <source>
        <dbReference type="Proteomes" id="UP001629113"/>
    </source>
</evidence>
<evidence type="ECO:0000259" key="2">
    <source>
        <dbReference type="Pfam" id="PF18922"/>
    </source>
</evidence>
<reference evidence="3 4" key="1">
    <citation type="submission" date="2024-06" db="EMBL/GenBank/DDBJ databases">
        <title>Complete genome of Phlyctema vagabunda strain 19-DSS-EL-015.</title>
        <authorList>
            <person name="Fiorenzani C."/>
        </authorList>
    </citation>
    <scope>NUCLEOTIDE SEQUENCE [LARGE SCALE GENOMIC DNA]</scope>
    <source>
        <strain evidence="3 4">19-DSS-EL-015</strain>
    </source>
</reference>
<dbReference type="SUPFAM" id="SSF53448">
    <property type="entry name" value="Nucleotide-diphospho-sugar transferases"/>
    <property type="match status" value="1"/>
</dbReference>
<accession>A0ABR4P2E4</accession>
<comment type="caution">
    <text evidence="3">The sequence shown here is derived from an EMBL/GenBank/DDBJ whole genome shotgun (WGS) entry which is preliminary data.</text>
</comment>
<proteinExistence type="predicted"/>
<evidence type="ECO:0000313" key="3">
    <source>
        <dbReference type="EMBL" id="KAL3417478.1"/>
    </source>
</evidence>
<dbReference type="Pfam" id="PF18922">
    <property type="entry name" value="DUF5672"/>
    <property type="match status" value="1"/>
</dbReference>
<dbReference type="InterPro" id="IPR043729">
    <property type="entry name" value="DUF5672"/>
</dbReference>
<gene>
    <name evidence="3" type="ORF">PVAG01_10488</name>
</gene>
<feature type="chain" id="PRO_5047406164" description="DUF5672 domain-containing protein" evidence="1">
    <location>
        <begin position="26"/>
        <end position="304"/>
    </location>
</feature>
<dbReference type="InterPro" id="IPR029044">
    <property type="entry name" value="Nucleotide-diphossugar_trans"/>
</dbReference>
<protein>
    <recommendedName>
        <fullName evidence="2">DUF5672 domain-containing protein</fullName>
    </recommendedName>
</protein>
<feature type="domain" description="DUF5672" evidence="2">
    <location>
        <begin position="122"/>
        <end position="273"/>
    </location>
</feature>
<feature type="signal peptide" evidence="1">
    <location>
        <begin position="1"/>
        <end position="25"/>
    </location>
</feature>
<name>A0ABR4P2E4_9HELO</name>
<sequence>MLNRKAIIIAILSLALILTYQLTDSGAVVHGVQRKTKCLFDDAHTPQYTSNTYGQITDKVAVITDNKYTPQLIPLILHFHAVLGPDWPIVFYTSQKIIHEHLSKESQKVSATWQRAIEDKRVEMRVVPDGFNLTSRHGVNAYLSRPWLWEQLAPAQHVLVFQADSILCANSQYKVDDFLEWDFVGAMMRPDAKLYNGGLSLRNRTMMLDILREGHNWEVSHERSKMKSGGEDVWFSKKMEQRGGHLPENITAAQFALQYKWNFDIAARPLGYHKIHRNIPKSLADIAKWCPEIVLAAAGTLGAK</sequence>
<organism evidence="3 4">
    <name type="scientific">Phlyctema vagabunda</name>
    <dbReference type="NCBI Taxonomy" id="108571"/>
    <lineage>
        <taxon>Eukaryota</taxon>
        <taxon>Fungi</taxon>
        <taxon>Dikarya</taxon>
        <taxon>Ascomycota</taxon>
        <taxon>Pezizomycotina</taxon>
        <taxon>Leotiomycetes</taxon>
        <taxon>Helotiales</taxon>
        <taxon>Dermateaceae</taxon>
        <taxon>Phlyctema</taxon>
    </lineage>
</organism>
<keyword evidence="1" id="KW-0732">Signal</keyword>
<evidence type="ECO:0000256" key="1">
    <source>
        <dbReference type="SAM" id="SignalP"/>
    </source>
</evidence>